<dbReference type="SUPFAM" id="SSF55031">
    <property type="entry name" value="Bacterial exopeptidase dimerisation domain"/>
    <property type="match status" value="1"/>
</dbReference>
<sequence length="505" mass="54142">MNYAVVLCRVATIAATGLLLAQPAFADERKDEAFRIIDRNADTVAQIGDAVYAYAELGMQEVKSTQLLKDTLEAAGFSVEMGGAGMPTNLWAKWGSGKPVIAISTEIDALPEGSQTPGSIARKPVVPGAPGHMEGHNTHAGVATAAAFAVKTIMERDKLPGTLIISFGPAEEQLISRPFLVRAGYFKDVDAAFILHIGDNLSTGYGLQNYAAISAKFTFHGKTAHGANNPWDGRDAVDAVELMDIGFDKLREHMRPTYRAHRTITMGGIQPNIIADLGQIWWYVRDANAPAAKENFDRLVNVGKGAAMMTGTTMDPPEFVASAWPQLGNKVLSEQIRKNMEMVGLPTWSAEEVAFAKELQKANNKPEVGLATALPTVTARPQGTASNDNGDVTWVVPTGMMNFPSSVPGIGYHAWPAAITPTSTMAHKGMVTGAKVLAASLLDAVTTPALLQNARKEFTEATKESPYFTLLPAEAKPPVDMNKATMDQFAPALSKTYLSVSPRFK</sequence>
<dbReference type="GO" id="GO:0005737">
    <property type="term" value="C:cytoplasm"/>
    <property type="evidence" value="ECO:0007669"/>
    <property type="project" value="TreeGrafter"/>
</dbReference>
<protein>
    <submittedName>
        <fullName evidence="3">Aminobenzoyl-glutamate utilization protein B</fullName>
    </submittedName>
</protein>
<dbReference type="GO" id="GO:0071713">
    <property type="term" value="F:para-aminobenzoyl-glutamate hydrolase activity"/>
    <property type="evidence" value="ECO:0007669"/>
    <property type="project" value="TreeGrafter"/>
</dbReference>
<keyword evidence="2" id="KW-0732">Signal</keyword>
<accession>A0A7Y9LN33</accession>
<dbReference type="Pfam" id="PF01546">
    <property type="entry name" value="Peptidase_M20"/>
    <property type="match status" value="1"/>
</dbReference>
<dbReference type="EMBL" id="JACBYR010000001">
    <property type="protein sequence ID" value="NYE82753.1"/>
    <property type="molecule type" value="Genomic_DNA"/>
</dbReference>
<dbReference type="Gene3D" id="3.40.630.10">
    <property type="entry name" value="Zn peptidases"/>
    <property type="match status" value="1"/>
</dbReference>
<evidence type="ECO:0000256" key="2">
    <source>
        <dbReference type="SAM" id="SignalP"/>
    </source>
</evidence>
<dbReference type="InterPro" id="IPR002933">
    <property type="entry name" value="Peptidase_M20"/>
</dbReference>
<feature type="chain" id="PRO_5031399082" evidence="2">
    <location>
        <begin position="27"/>
        <end position="505"/>
    </location>
</feature>
<evidence type="ECO:0000256" key="1">
    <source>
        <dbReference type="ARBA" id="ARBA00022801"/>
    </source>
</evidence>
<dbReference type="Proteomes" id="UP000542125">
    <property type="component" value="Unassembled WGS sequence"/>
</dbReference>
<dbReference type="PANTHER" id="PTHR30575:SF0">
    <property type="entry name" value="XAA-ARG DIPEPTIDASE"/>
    <property type="match status" value="1"/>
</dbReference>
<evidence type="ECO:0000313" key="4">
    <source>
        <dbReference type="Proteomes" id="UP000542125"/>
    </source>
</evidence>
<comment type="caution">
    <text evidence="3">The sequence shown here is derived from an EMBL/GenBank/DDBJ whole genome shotgun (WGS) entry which is preliminary data.</text>
</comment>
<reference evidence="3 4" key="1">
    <citation type="submission" date="2020-07" db="EMBL/GenBank/DDBJ databases">
        <title>Genomic Encyclopedia of Type Strains, Phase IV (KMG-V): Genome sequencing to study the core and pangenomes of soil and plant-associated prokaryotes.</title>
        <authorList>
            <person name="Whitman W."/>
        </authorList>
    </citation>
    <scope>NUCLEOTIDE SEQUENCE [LARGE SCALE GENOMIC DNA]</scope>
    <source>
        <strain evidence="3 4">SAS40</strain>
    </source>
</reference>
<evidence type="ECO:0000313" key="3">
    <source>
        <dbReference type="EMBL" id="NYE82753.1"/>
    </source>
</evidence>
<dbReference type="NCBIfam" id="TIGR01891">
    <property type="entry name" value="amidohydrolases"/>
    <property type="match status" value="1"/>
</dbReference>
<dbReference type="InterPro" id="IPR036264">
    <property type="entry name" value="Bact_exopeptidase_dim_dom"/>
</dbReference>
<dbReference type="GO" id="GO:0016805">
    <property type="term" value="F:dipeptidase activity"/>
    <property type="evidence" value="ECO:0007669"/>
    <property type="project" value="TreeGrafter"/>
</dbReference>
<dbReference type="InterPro" id="IPR017439">
    <property type="entry name" value="Amidohydrolase"/>
</dbReference>
<dbReference type="GO" id="GO:0046657">
    <property type="term" value="P:folic acid catabolic process"/>
    <property type="evidence" value="ECO:0007669"/>
    <property type="project" value="TreeGrafter"/>
</dbReference>
<dbReference type="AlphaFoldDB" id="A0A7Y9LN33"/>
<dbReference type="PANTHER" id="PTHR30575">
    <property type="entry name" value="PEPTIDASE M20"/>
    <property type="match status" value="1"/>
</dbReference>
<dbReference type="RefSeq" id="WP_179585885.1">
    <property type="nucleotide sequence ID" value="NZ_JACBYR010000001.1"/>
</dbReference>
<keyword evidence="4" id="KW-1185">Reference proteome</keyword>
<name>A0A7Y9LN33_9BURK</name>
<dbReference type="SUPFAM" id="SSF53187">
    <property type="entry name" value="Zn-dependent exopeptidases"/>
    <property type="match status" value="1"/>
</dbReference>
<keyword evidence="1" id="KW-0378">Hydrolase</keyword>
<organism evidence="3 4">
    <name type="scientific">Pigmentiphaga litoralis</name>
    <dbReference type="NCBI Taxonomy" id="516702"/>
    <lineage>
        <taxon>Bacteria</taxon>
        <taxon>Pseudomonadati</taxon>
        <taxon>Pseudomonadota</taxon>
        <taxon>Betaproteobacteria</taxon>
        <taxon>Burkholderiales</taxon>
        <taxon>Alcaligenaceae</taxon>
        <taxon>Pigmentiphaga</taxon>
    </lineage>
</organism>
<feature type="signal peptide" evidence="2">
    <location>
        <begin position="1"/>
        <end position="26"/>
    </location>
</feature>
<dbReference type="Gene3D" id="3.30.70.360">
    <property type="match status" value="1"/>
</dbReference>
<proteinExistence type="predicted"/>
<dbReference type="InterPro" id="IPR052030">
    <property type="entry name" value="Peptidase_M20/M20A_hydrolases"/>
</dbReference>
<gene>
    <name evidence="3" type="ORF">FHW18_002024</name>
</gene>